<keyword evidence="4 6" id="KW-1133">Transmembrane helix</keyword>
<dbReference type="EMBL" id="CP017146">
    <property type="protein sequence ID" value="QHO70592.1"/>
    <property type="molecule type" value="Genomic_DNA"/>
</dbReference>
<dbReference type="OrthoDB" id="7359894at2"/>
<keyword evidence="5 6" id="KW-0472">Membrane</keyword>
<dbReference type="KEGG" id="mant:BHD05_13980"/>
<gene>
    <name evidence="8" type="ORF">BHD05_13980</name>
</gene>
<dbReference type="InterPro" id="IPR007168">
    <property type="entry name" value="Phageshock_PspC_N"/>
</dbReference>
<accession>A0A7L5AKI8</accession>
<dbReference type="PANTHER" id="PTHR33885">
    <property type="entry name" value="PHAGE SHOCK PROTEIN C"/>
    <property type="match status" value="1"/>
</dbReference>
<feature type="transmembrane region" description="Helical" evidence="6">
    <location>
        <begin position="36"/>
        <end position="57"/>
    </location>
</feature>
<organism evidence="8 9">
    <name type="scientific">Marisediminicola antarctica</name>
    <dbReference type="NCBI Taxonomy" id="674079"/>
    <lineage>
        <taxon>Bacteria</taxon>
        <taxon>Bacillati</taxon>
        <taxon>Actinomycetota</taxon>
        <taxon>Actinomycetes</taxon>
        <taxon>Micrococcales</taxon>
        <taxon>Microbacteriaceae</taxon>
        <taxon>Marisediminicola</taxon>
    </lineage>
</organism>
<proteinExistence type="predicted"/>
<evidence type="ECO:0000256" key="5">
    <source>
        <dbReference type="ARBA" id="ARBA00023136"/>
    </source>
</evidence>
<evidence type="ECO:0000256" key="2">
    <source>
        <dbReference type="ARBA" id="ARBA00022475"/>
    </source>
</evidence>
<evidence type="ECO:0000256" key="6">
    <source>
        <dbReference type="SAM" id="Phobius"/>
    </source>
</evidence>
<keyword evidence="2" id="KW-1003">Cell membrane</keyword>
<evidence type="ECO:0000256" key="4">
    <source>
        <dbReference type="ARBA" id="ARBA00022989"/>
    </source>
</evidence>
<keyword evidence="9" id="KW-1185">Reference proteome</keyword>
<name>A0A7L5AKI8_9MICO</name>
<protein>
    <recommendedName>
        <fullName evidence="7">Phage shock protein PspC N-terminal domain-containing protein</fullName>
    </recommendedName>
</protein>
<evidence type="ECO:0000259" key="7">
    <source>
        <dbReference type="Pfam" id="PF04024"/>
    </source>
</evidence>
<evidence type="ECO:0000313" key="8">
    <source>
        <dbReference type="EMBL" id="QHO70592.1"/>
    </source>
</evidence>
<sequence>MATTLQRPTSGRVLAGVCAALAKAFGWNVTTVRILWIVLSLFPGPMWVVYALLWIIIPAEGSPRR</sequence>
<dbReference type="GO" id="GO:0005886">
    <property type="term" value="C:plasma membrane"/>
    <property type="evidence" value="ECO:0007669"/>
    <property type="project" value="UniProtKB-SubCell"/>
</dbReference>
<dbReference type="PANTHER" id="PTHR33885:SF3">
    <property type="entry name" value="PHAGE SHOCK PROTEIN C"/>
    <property type="match status" value="1"/>
</dbReference>
<feature type="domain" description="Phage shock protein PspC N-terminal" evidence="7">
    <location>
        <begin position="4"/>
        <end position="60"/>
    </location>
</feature>
<evidence type="ECO:0000313" key="9">
    <source>
        <dbReference type="Proteomes" id="UP000464507"/>
    </source>
</evidence>
<keyword evidence="3 6" id="KW-0812">Transmembrane</keyword>
<evidence type="ECO:0000256" key="1">
    <source>
        <dbReference type="ARBA" id="ARBA00004162"/>
    </source>
</evidence>
<dbReference type="RefSeq" id="WP_161886979.1">
    <property type="nucleotide sequence ID" value="NZ_CP017146.1"/>
</dbReference>
<evidence type="ECO:0000256" key="3">
    <source>
        <dbReference type="ARBA" id="ARBA00022692"/>
    </source>
</evidence>
<dbReference type="AlphaFoldDB" id="A0A7L5AKI8"/>
<comment type="subcellular location">
    <subcellularLocation>
        <location evidence="1">Cell membrane</location>
        <topology evidence="1">Single-pass membrane protein</topology>
    </subcellularLocation>
</comment>
<dbReference type="Proteomes" id="UP000464507">
    <property type="component" value="Chromosome"/>
</dbReference>
<dbReference type="Pfam" id="PF04024">
    <property type="entry name" value="PspC"/>
    <property type="match status" value="1"/>
</dbReference>
<dbReference type="InterPro" id="IPR052027">
    <property type="entry name" value="PspC"/>
</dbReference>
<reference evidence="8 9" key="1">
    <citation type="submission" date="2016-09" db="EMBL/GenBank/DDBJ databases">
        <title>Complete genome sequence of microbes from the polar regions.</title>
        <authorList>
            <person name="Liao L."/>
            <person name="Chen B."/>
        </authorList>
    </citation>
    <scope>NUCLEOTIDE SEQUENCE [LARGE SCALE GENOMIC DNA]</scope>
    <source>
        <strain evidence="8 9">ZS314</strain>
    </source>
</reference>